<dbReference type="InterPro" id="IPR011067">
    <property type="entry name" value="Plasmid_toxin/cell-grow_inhib"/>
</dbReference>
<proteinExistence type="predicted"/>
<dbReference type="Gene3D" id="2.30.30.110">
    <property type="match status" value="1"/>
</dbReference>
<dbReference type="InterPro" id="IPR003477">
    <property type="entry name" value="PemK-like"/>
</dbReference>
<evidence type="ECO:0008006" key="3">
    <source>
        <dbReference type="Google" id="ProtNLM"/>
    </source>
</evidence>
<evidence type="ECO:0000313" key="1">
    <source>
        <dbReference type="EMBL" id="BCU06660.1"/>
    </source>
</evidence>
<dbReference type="EMBL" id="AP024563">
    <property type="protein sequence ID" value="BCU06660.1"/>
    <property type="molecule type" value="Genomic_DNA"/>
</dbReference>
<protein>
    <recommendedName>
        <fullName evidence="3">Type II toxin-antitoxin system PemK/MazF family toxin</fullName>
    </recommendedName>
</protein>
<accession>A0ABN6G9M4</accession>
<keyword evidence="2" id="KW-1185">Reference proteome</keyword>
<dbReference type="Pfam" id="PF02452">
    <property type="entry name" value="PemK_toxin"/>
    <property type="match status" value="1"/>
</dbReference>
<gene>
    <name evidence="1" type="ORF">Atep_13370</name>
</gene>
<reference evidence="1 2" key="1">
    <citation type="submission" date="2021-04" db="EMBL/GenBank/DDBJ databases">
        <title>Complete genome sequencing of Allochromatium tepidum strain NZ.</title>
        <authorList>
            <person name="Tsukatani Y."/>
            <person name="Mori H."/>
        </authorList>
    </citation>
    <scope>NUCLEOTIDE SEQUENCE [LARGE SCALE GENOMIC DNA]</scope>
    <source>
        <strain evidence="1 2">NZ</strain>
    </source>
</reference>
<name>A0ABN6G9M4_9GAMM</name>
<evidence type="ECO:0000313" key="2">
    <source>
        <dbReference type="Proteomes" id="UP000680679"/>
    </source>
</evidence>
<organism evidence="1 2">
    <name type="scientific">Allochromatium tepidum</name>
    <dbReference type="NCBI Taxonomy" id="553982"/>
    <lineage>
        <taxon>Bacteria</taxon>
        <taxon>Pseudomonadati</taxon>
        <taxon>Pseudomonadota</taxon>
        <taxon>Gammaproteobacteria</taxon>
        <taxon>Chromatiales</taxon>
        <taxon>Chromatiaceae</taxon>
        <taxon>Allochromatium</taxon>
    </lineage>
</organism>
<sequence length="123" mass="13321">MTCRRGDLVLVPFPFTDLSAEKRRPVLCLTDADGFGDFLAAAVTTKGHHIYALTLDRLDMTRGHLPSASWVRVDRLITLNQSLAGKTFGAVKTEFLATVIAKACERVGVMPEGSSENSDQGTP</sequence>
<dbReference type="SUPFAM" id="SSF50118">
    <property type="entry name" value="Cell growth inhibitor/plasmid maintenance toxic component"/>
    <property type="match status" value="1"/>
</dbReference>
<dbReference type="Proteomes" id="UP000680679">
    <property type="component" value="Chromosome"/>
</dbReference>
<dbReference type="RefSeq" id="WP_213381063.1">
    <property type="nucleotide sequence ID" value="NZ_AP024563.1"/>
</dbReference>